<dbReference type="AlphaFoldDB" id="A0A080Z1I0"/>
<reference evidence="2 3" key="1">
    <citation type="submission" date="2013-11" db="EMBL/GenBank/DDBJ databases">
        <title>The Genome Sequence of Phytophthora parasitica P1976.</title>
        <authorList>
            <consortium name="The Broad Institute Genomics Platform"/>
            <person name="Russ C."/>
            <person name="Tyler B."/>
            <person name="Panabieres F."/>
            <person name="Shan W."/>
            <person name="Tripathy S."/>
            <person name="Grunwald N."/>
            <person name="Machado M."/>
            <person name="Johnson C.S."/>
            <person name="Walker B."/>
            <person name="Young S."/>
            <person name="Zeng Q."/>
            <person name="Gargeya S."/>
            <person name="Fitzgerald M."/>
            <person name="Haas B."/>
            <person name="Abouelleil A."/>
            <person name="Allen A.W."/>
            <person name="Alvarado L."/>
            <person name="Arachchi H.M."/>
            <person name="Berlin A.M."/>
            <person name="Chapman S.B."/>
            <person name="Gainer-Dewar J."/>
            <person name="Goldberg J."/>
            <person name="Griggs A."/>
            <person name="Gujja S."/>
            <person name="Hansen M."/>
            <person name="Howarth C."/>
            <person name="Imamovic A."/>
            <person name="Ireland A."/>
            <person name="Larimer J."/>
            <person name="McCowan C."/>
            <person name="Murphy C."/>
            <person name="Pearson M."/>
            <person name="Poon T.W."/>
            <person name="Priest M."/>
            <person name="Roberts A."/>
            <person name="Saif S."/>
            <person name="Shea T."/>
            <person name="Sisk P."/>
            <person name="Sykes S."/>
            <person name="Wortman J."/>
            <person name="Nusbaum C."/>
            <person name="Birren B."/>
        </authorList>
    </citation>
    <scope>NUCLEOTIDE SEQUENCE [LARGE SCALE GENOMIC DNA]</scope>
    <source>
        <strain evidence="2 3">P1976</strain>
    </source>
</reference>
<sequence length="164" mass="18384">MASKPRLQDEEHGRIKGLFEANLSESQIAKRTGRSRETITRTHQLESAQVGLRPFQSVKYVVLYARLLLASTALYDGRQDGAHKPECNRDLQGSTSSAAAESTGRLQPTILGAIDEIARQPTLDPAQVWKIIRQRFYQDNEGVVGGLRKEQVEPVLPNQTEKFR</sequence>
<dbReference type="Proteomes" id="UP000028582">
    <property type="component" value="Unassembled WGS sequence"/>
</dbReference>
<protein>
    <recommendedName>
        <fullName evidence="4">Transposase IS30-like HTH domain-containing protein</fullName>
    </recommendedName>
</protein>
<feature type="compositionally biased region" description="Basic and acidic residues" evidence="1">
    <location>
        <begin position="78"/>
        <end position="89"/>
    </location>
</feature>
<accession>A0A080Z1I0</accession>
<gene>
    <name evidence="2" type="ORF">F444_21304</name>
</gene>
<evidence type="ECO:0000313" key="3">
    <source>
        <dbReference type="Proteomes" id="UP000028582"/>
    </source>
</evidence>
<evidence type="ECO:0008006" key="4">
    <source>
        <dbReference type="Google" id="ProtNLM"/>
    </source>
</evidence>
<name>A0A080Z1I0_PHYNI</name>
<dbReference type="Gene3D" id="1.10.10.60">
    <property type="entry name" value="Homeodomain-like"/>
    <property type="match status" value="1"/>
</dbReference>
<feature type="region of interest" description="Disordered" evidence="1">
    <location>
        <begin position="78"/>
        <end position="103"/>
    </location>
</feature>
<dbReference type="EMBL" id="ANJA01003929">
    <property type="protein sequence ID" value="ETO60491.1"/>
    <property type="molecule type" value="Genomic_DNA"/>
</dbReference>
<feature type="compositionally biased region" description="Low complexity" evidence="1">
    <location>
        <begin position="94"/>
        <end position="103"/>
    </location>
</feature>
<proteinExistence type="predicted"/>
<evidence type="ECO:0000313" key="2">
    <source>
        <dbReference type="EMBL" id="ETO60491.1"/>
    </source>
</evidence>
<organism evidence="2 3">
    <name type="scientific">Phytophthora nicotianae P1976</name>
    <dbReference type="NCBI Taxonomy" id="1317066"/>
    <lineage>
        <taxon>Eukaryota</taxon>
        <taxon>Sar</taxon>
        <taxon>Stramenopiles</taxon>
        <taxon>Oomycota</taxon>
        <taxon>Peronosporomycetes</taxon>
        <taxon>Peronosporales</taxon>
        <taxon>Peronosporaceae</taxon>
        <taxon>Phytophthora</taxon>
    </lineage>
</organism>
<comment type="caution">
    <text evidence="2">The sequence shown here is derived from an EMBL/GenBank/DDBJ whole genome shotgun (WGS) entry which is preliminary data.</text>
</comment>
<evidence type="ECO:0000256" key="1">
    <source>
        <dbReference type="SAM" id="MobiDB-lite"/>
    </source>
</evidence>